<evidence type="ECO:0000313" key="2">
    <source>
        <dbReference type="EMBL" id="KAL0357882.1"/>
    </source>
</evidence>
<protein>
    <recommendedName>
        <fullName evidence="3">Reverse transcriptase</fullName>
    </recommendedName>
</protein>
<organism evidence="2">
    <name type="scientific">Sesamum calycinum</name>
    <dbReference type="NCBI Taxonomy" id="2727403"/>
    <lineage>
        <taxon>Eukaryota</taxon>
        <taxon>Viridiplantae</taxon>
        <taxon>Streptophyta</taxon>
        <taxon>Embryophyta</taxon>
        <taxon>Tracheophyta</taxon>
        <taxon>Spermatophyta</taxon>
        <taxon>Magnoliopsida</taxon>
        <taxon>eudicotyledons</taxon>
        <taxon>Gunneridae</taxon>
        <taxon>Pentapetalae</taxon>
        <taxon>asterids</taxon>
        <taxon>lamiids</taxon>
        <taxon>Lamiales</taxon>
        <taxon>Pedaliaceae</taxon>
        <taxon>Sesamum</taxon>
    </lineage>
</organism>
<evidence type="ECO:0008006" key="3">
    <source>
        <dbReference type="Google" id="ProtNLM"/>
    </source>
</evidence>
<keyword evidence="1" id="KW-1133">Transmembrane helix</keyword>
<feature type="transmembrane region" description="Helical" evidence="1">
    <location>
        <begin position="29"/>
        <end position="53"/>
    </location>
</feature>
<dbReference type="EMBL" id="JACGWM010000008">
    <property type="protein sequence ID" value="KAL0357882.1"/>
    <property type="molecule type" value="Genomic_DNA"/>
</dbReference>
<reference evidence="2" key="2">
    <citation type="journal article" date="2024" name="Plant">
        <title>Genomic evolution and insights into agronomic trait innovations of Sesamum species.</title>
        <authorList>
            <person name="Miao H."/>
            <person name="Wang L."/>
            <person name="Qu L."/>
            <person name="Liu H."/>
            <person name="Sun Y."/>
            <person name="Le M."/>
            <person name="Wang Q."/>
            <person name="Wei S."/>
            <person name="Zheng Y."/>
            <person name="Lin W."/>
            <person name="Duan Y."/>
            <person name="Cao H."/>
            <person name="Xiong S."/>
            <person name="Wang X."/>
            <person name="Wei L."/>
            <person name="Li C."/>
            <person name="Ma Q."/>
            <person name="Ju M."/>
            <person name="Zhao R."/>
            <person name="Li G."/>
            <person name="Mu C."/>
            <person name="Tian Q."/>
            <person name="Mei H."/>
            <person name="Zhang T."/>
            <person name="Gao T."/>
            <person name="Zhang H."/>
        </authorList>
    </citation>
    <scope>NUCLEOTIDE SEQUENCE</scope>
    <source>
        <strain evidence="2">KEN8</strain>
    </source>
</reference>
<evidence type="ECO:0000256" key="1">
    <source>
        <dbReference type="SAM" id="Phobius"/>
    </source>
</evidence>
<keyword evidence="1" id="KW-0812">Transmembrane</keyword>
<accession>A0AAW2PRW1</accession>
<comment type="caution">
    <text evidence="2">The sequence shown here is derived from an EMBL/GenBank/DDBJ whole genome shotgun (WGS) entry which is preliminary data.</text>
</comment>
<sequence>MKRLLNMQGLGVDAIGKSGGLGLCGLDRLLLILLVSLTITLMHIYCCVIKGVIGISRASMVHLRGDFNTIVSELEKESFSETPAWEMRHFRTTLLDSGLSDEQIKRLRLEFDQLCSAEEIKWKQRGRQHGLPKRIEILLYAKASQQWLKPFLNSIISPSQSAFIHGSLITDNVLVAFEVNHFLKGERGSKSGHVVIKLDMSKVYDIE</sequence>
<proteinExistence type="predicted"/>
<gene>
    <name evidence="2" type="ORF">Scaly_1473900</name>
</gene>
<keyword evidence="1" id="KW-0472">Membrane</keyword>
<reference evidence="2" key="1">
    <citation type="submission" date="2020-06" db="EMBL/GenBank/DDBJ databases">
        <authorList>
            <person name="Li T."/>
            <person name="Hu X."/>
            <person name="Zhang T."/>
            <person name="Song X."/>
            <person name="Zhang H."/>
            <person name="Dai N."/>
            <person name="Sheng W."/>
            <person name="Hou X."/>
            <person name="Wei L."/>
        </authorList>
    </citation>
    <scope>NUCLEOTIDE SEQUENCE</scope>
    <source>
        <strain evidence="2">KEN8</strain>
        <tissue evidence="2">Leaf</tissue>
    </source>
</reference>
<dbReference type="AlphaFoldDB" id="A0AAW2PRW1"/>
<name>A0AAW2PRW1_9LAMI</name>